<evidence type="ECO:0000256" key="1">
    <source>
        <dbReference type="SAM" id="SignalP"/>
    </source>
</evidence>
<name>A0A931ARP8_9ACTN</name>
<dbReference type="RefSeq" id="WP_195902594.1">
    <property type="nucleotide sequence ID" value="NZ_JADOGI010000314.1"/>
</dbReference>
<sequence>MKFRVLFALAAMAMAGASAPPDLLDLLNGAGEAPLVNATTWIQHVNLLTS</sequence>
<gene>
    <name evidence="2" type="ORF">ITP53_50310</name>
</gene>
<evidence type="ECO:0000313" key="3">
    <source>
        <dbReference type="Proteomes" id="UP000605361"/>
    </source>
</evidence>
<evidence type="ECO:0000313" key="2">
    <source>
        <dbReference type="EMBL" id="MBF8193742.1"/>
    </source>
</evidence>
<proteinExistence type="predicted"/>
<feature type="signal peptide" evidence="1">
    <location>
        <begin position="1"/>
        <end position="19"/>
    </location>
</feature>
<keyword evidence="3" id="KW-1185">Reference proteome</keyword>
<keyword evidence="1" id="KW-0732">Signal</keyword>
<dbReference type="EMBL" id="JADOGI010000314">
    <property type="protein sequence ID" value="MBF8193742.1"/>
    <property type="molecule type" value="Genomic_DNA"/>
</dbReference>
<reference evidence="2" key="1">
    <citation type="submission" date="2020-11" db="EMBL/GenBank/DDBJ databases">
        <title>Whole-genome analyses of Nonomuraea sp. K274.</title>
        <authorList>
            <person name="Veyisoglu A."/>
        </authorList>
    </citation>
    <scope>NUCLEOTIDE SEQUENCE</scope>
    <source>
        <strain evidence="2">K274</strain>
    </source>
</reference>
<dbReference type="AlphaFoldDB" id="A0A931ARP8"/>
<organism evidence="2 3">
    <name type="scientific">Nonomuraea cypriaca</name>
    <dbReference type="NCBI Taxonomy" id="1187855"/>
    <lineage>
        <taxon>Bacteria</taxon>
        <taxon>Bacillati</taxon>
        <taxon>Actinomycetota</taxon>
        <taxon>Actinomycetes</taxon>
        <taxon>Streptosporangiales</taxon>
        <taxon>Streptosporangiaceae</taxon>
        <taxon>Nonomuraea</taxon>
    </lineage>
</organism>
<accession>A0A931ARP8</accession>
<feature type="chain" id="PRO_5036698137" evidence="1">
    <location>
        <begin position="20"/>
        <end position="50"/>
    </location>
</feature>
<protein>
    <submittedName>
        <fullName evidence="2">Uncharacterized protein</fullName>
    </submittedName>
</protein>
<dbReference type="Proteomes" id="UP000605361">
    <property type="component" value="Unassembled WGS sequence"/>
</dbReference>
<comment type="caution">
    <text evidence="2">The sequence shown here is derived from an EMBL/GenBank/DDBJ whole genome shotgun (WGS) entry which is preliminary data.</text>
</comment>